<keyword evidence="8" id="KW-1185">Reference proteome</keyword>
<evidence type="ECO:0000256" key="2">
    <source>
        <dbReference type="ARBA" id="ARBA00022692"/>
    </source>
</evidence>
<organism evidence="7 8">
    <name type="scientific">Candidatus Neomicrothrix parvicella RN1</name>
    <dbReference type="NCBI Taxonomy" id="1229780"/>
    <lineage>
        <taxon>Bacteria</taxon>
        <taxon>Bacillati</taxon>
        <taxon>Actinomycetota</taxon>
        <taxon>Acidimicrobiia</taxon>
        <taxon>Acidimicrobiales</taxon>
        <taxon>Microthrixaceae</taxon>
        <taxon>Candidatus Neomicrothrix</taxon>
    </lineage>
</organism>
<dbReference type="GO" id="GO:0016020">
    <property type="term" value="C:membrane"/>
    <property type="evidence" value="ECO:0007669"/>
    <property type="project" value="UniProtKB-SubCell"/>
</dbReference>
<evidence type="ECO:0000259" key="6">
    <source>
        <dbReference type="Pfam" id="PF04932"/>
    </source>
</evidence>
<dbReference type="eggNOG" id="COG3307">
    <property type="taxonomic scope" value="Bacteria"/>
</dbReference>
<dbReference type="AlphaFoldDB" id="R4Z764"/>
<keyword evidence="2 5" id="KW-0812">Transmembrane</keyword>
<dbReference type="Proteomes" id="UP000018291">
    <property type="component" value="Unassembled WGS sequence"/>
</dbReference>
<evidence type="ECO:0000256" key="5">
    <source>
        <dbReference type="SAM" id="Phobius"/>
    </source>
</evidence>
<evidence type="ECO:0000313" key="8">
    <source>
        <dbReference type="Proteomes" id="UP000018291"/>
    </source>
</evidence>
<feature type="transmembrane region" description="Helical" evidence="5">
    <location>
        <begin position="349"/>
        <end position="368"/>
    </location>
</feature>
<evidence type="ECO:0000313" key="7">
    <source>
        <dbReference type="EMBL" id="CCM65127.1"/>
    </source>
</evidence>
<feature type="transmembrane region" description="Helical" evidence="5">
    <location>
        <begin position="199"/>
        <end position="227"/>
    </location>
</feature>
<dbReference type="EMBL" id="CANL01000056">
    <property type="protein sequence ID" value="CCM65127.1"/>
    <property type="molecule type" value="Genomic_DNA"/>
</dbReference>
<dbReference type="InterPro" id="IPR051533">
    <property type="entry name" value="WaaL-like"/>
</dbReference>
<protein>
    <recommendedName>
        <fullName evidence="6">O-antigen ligase-related domain-containing protein</fullName>
    </recommendedName>
</protein>
<dbReference type="Pfam" id="PF04932">
    <property type="entry name" value="Wzy_C"/>
    <property type="match status" value="1"/>
</dbReference>
<keyword evidence="3 5" id="KW-1133">Transmembrane helix</keyword>
<gene>
    <name evidence="7" type="ORF">BN381_60031</name>
</gene>
<comment type="caution">
    <text evidence="7">The sequence shown here is derived from an EMBL/GenBank/DDBJ whole genome shotgun (WGS) entry which is preliminary data.</text>
</comment>
<accession>R4Z764</accession>
<feature type="transmembrane region" description="Helical" evidence="5">
    <location>
        <begin position="96"/>
        <end position="118"/>
    </location>
</feature>
<dbReference type="STRING" id="1229780.BN381_60031"/>
<reference evidence="7 8" key="1">
    <citation type="journal article" date="2013" name="ISME J.">
        <title>Metabolic model for the filamentous 'Candidatus Microthrix parvicella' based on genomic and metagenomic analyses.</title>
        <authorList>
            <person name="Jon McIlroy S."/>
            <person name="Kristiansen R."/>
            <person name="Albertsen M."/>
            <person name="Michael Karst S."/>
            <person name="Rossetti S."/>
            <person name="Lund Nielsen J."/>
            <person name="Tandoi V."/>
            <person name="James Seviour R."/>
            <person name="Nielsen P.H."/>
        </authorList>
    </citation>
    <scope>NUCLEOTIDE SEQUENCE [LARGE SCALE GENOMIC DNA]</scope>
    <source>
        <strain evidence="7 8">RN1</strain>
    </source>
</reference>
<feature type="transmembrane region" description="Helical" evidence="5">
    <location>
        <begin position="34"/>
        <end position="53"/>
    </location>
</feature>
<feature type="transmembrane region" description="Helical" evidence="5">
    <location>
        <begin position="169"/>
        <end position="187"/>
    </location>
</feature>
<dbReference type="PANTHER" id="PTHR37422">
    <property type="entry name" value="TEICHURONIC ACID BIOSYNTHESIS PROTEIN TUAE"/>
    <property type="match status" value="1"/>
</dbReference>
<dbReference type="InterPro" id="IPR007016">
    <property type="entry name" value="O-antigen_ligase-rel_domated"/>
</dbReference>
<feature type="transmembrane region" description="Helical" evidence="5">
    <location>
        <begin position="313"/>
        <end position="334"/>
    </location>
</feature>
<name>R4Z764_9ACTN</name>
<evidence type="ECO:0000256" key="1">
    <source>
        <dbReference type="ARBA" id="ARBA00004141"/>
    </source>
</evidence>
<dbReference type="PANTHER" id="PTHR37422:SF13">
    <property type="entry name" value="LIPOPOLYSACCHARIDE BIOSYNTHESIS PROTEIN PA4999-RELATED"/>
    <property type="match status" value="1"/>
</dbReference>
<evidence type="ECO:0000256" key="4">
    <source>
        <dbReference type="ARBA" id="ARBA00023136"/>
    </source>
</evidence>
<evidence type="ECO:0000256" key="3">
    <source>
        <dbReference type="ARBA" id="ARBA00022989"/>
    </source>
</evidence>
<feature type="domain" description="O-antigen ligase-related" evidence="6">
    <location>
        <begin position="201"/>
        <end position="330"/>
    </location>
</feature>
<proteinExistence type="predicted"/>
<comment type="subcellular location">
    <subcellularLocation>
        <location evidence="1">Membrane</location>
        <topology evidence="1">Multi-pass membrane protein</topology>
    </subcellularLocation>
</comment>
<dbReference type="HOGENOM" id="CLU_040411_0_0_11"/>
<feature type="transmembrane region" description="Helical" evidence="5">
    <location>
        <begin position="6"/>
        <end position="27"/>
    </location>
</feature>
<keyword evidence="4 5" id="KW-0472">Membrane</keyword>
<feature type="transmembrane region" description="Helical" evidence="5">
    <location>
        <begin position="239"/>
        <end position="256"/>
    </location>
</feature>
<sequence>MPVLWLLGLYPFVWVLPAVAFGPVILARPSRFRVPTGAVALSGFLVIVGLSGVHIEEAQGLMLFGYRWVIMASLWACLVWFANVPRQRLPTQVVQYWLGLIFVGCVGFGYLALVAGTFTAPSGLQLILPEGVATSGFIDSVSSLRLAEVTNYLGYTLARPSAPMAFANGWGSTMGLTLPFFFGAFVRSPLARRRRFGQVMLALSTVPTAFSFNRGLWMSIAVLFVYWAARRAMSGDWTGAKVAVGLAVVVALLLAFSPLGDLVFTKIETATDSNESRATLYVDAWGGALESPLIGWGAPTPQEGTPPIGTHGLVWWIMYNHGFVALALFVYWMVRTTWAALRTRRDVEVWSAVVLVIFLLQFGFYGLLPQLPIVGVAAGLVQRDRWERAAGRRRAKEAPAAEPAPILARHPQSILAGAD</sequence>
<feature type="transmembrane region" description="Helical" evidence="5">
    <location>
        <begin position="65"/>
        <end position="84"/>
    </location>
</feature>